<dbReference type="GO" id="GO:0005524">
    <property type="term" value="F:ATP binding"/>
    <property type="evidence" value="ECO:0007669"/>
    <property type="project" value="UniProtKB-UniRule"/>
</dbReference>
<dbReference type="InterPro" id="IPR004101">
    <property type="entry name" value="Mur_ligase_C"/>
</dbReference>
<comment type="catalytic activity">
    <reaction evidence="10 11">
        <text>D-alanyl-D-alanine + UDP-N-acetyl-alpha-D-muramoyl-L-alanyl-gamma-D-glutamyl-meso-2,6-diaminopimelate + ATP = UDP-N-acetyl-alpha-D-muramoyl-L-alanyl-gamma-D-glutamyl-meso-2,6-diaminopimeloyl-D-alanyl-D-alanine + ADP + phosphate + H(+)</text>
        <dbReference type="Rhea" id="RHEA:28374"/>
        <dbReference type="ChEBI" id="CHEBI:15378"/>
        <dbReference type="ChEBI" id="CHEBI:30616"/>
        <dbReference type="ChEBI" id="CHEBI:43474"/>
        <dbReference type="ChEBI" id="CHEBI:57822"/>
        <dbReference type="ChEBI" id="CHEBI:61386"/>
        <dbReference type="ChEBI" id="CHEBI:83905"/>
        <dbReference type="ChEBI" id="CHEBI:456216"/>
        <dbReference type="EC" id="6.3.2.10"/>
    </reaction>
</comment>
<keyword evidence="7 10" id="KW-0573">Peptidoglycan synthesis</keyword>
<protein>
    <recommendedName>
        <fullName evidence="10 11">UDP-N-acetylmuramoyl-tripeptide--D-alanyl-D-alanine ligase</fullName>
        <ecNumber evidence="10 11">6.3.2.10</ecNumber>
    </recommendedName>
    <alternativeName>
        <fullName evidence="10">D-alanyl-D-alanine-adding enzyme</fullName>
    </alternativeName>
</protein>
<dbReference type="GO" id="GO:0051301">
    <property type="term" value="P:cell division"/>
    <property type="evidence" value="ECO:0007669"/>
    <property type="project" value="UniProtKB-KW"/>
</dbReference>
<evidence type="ECO:0000259" key="14">
    <source>
        <dbReference type="Pfam" id="PF08245"/>
    </source>
</evidence>
<accession>A0A0M2SLT2</accession>
<dbReference type="InterPro" id="IPR036565">
    <property type="entry name" value="Mur-like_cat_sf"/>
</dbReference>
<dbReference type="InterPro" id="IPR036615">
    <property type="entry name" value="Mur_ligase_C_dom_sf"/>
</dbReference>
<dbReference type="PANTHER" id="PTHR43024:SF1">
    <property type="entry name" value="UDP-N-ACETYLMURAMOYL-TRIPEPTIDE--D-ALANYL-D-ALANINE LIGASE"/>
    <property type="match status" value="1"/>
</dbReference>
<dbReference type="SUPFAM" id="SSF63418">
    <property type="entry name" value="MurE/MurF N-terminal domain"/>
    <property type="match status" value="1"/>
</dbReference>
<dbReference type="Pfam" id="PF01225">
    <property type="entry name" value="Mur_ligase"/>
    <property type="match status" value="1"/>
</dbReference>
<evidence type="ECO:0000313" key="16">
    <source>
        <dbReference type="Proteomes" id="UP000034287"/>
    </source>
</evidence>
<dbReference type="AlphaFoldDB" id="A0A0M2SLT2"/>
<organism evidence="15 16">
    <name type="scientific">Salinicoccus sediminis</name>
    <dbReference type="NCBI Taxonomy" id="1432562"/>
    <lineage>
        <taxon>Bacteria</taxon>
        <taxon>Bacillati</taxon>
        <taxon>Bacillota</taxon>
        <taxon>Bacilli</taxon>
        <taxon>Bacillales</taxon>
        <taxon>Staphylococcaceae</taxon>
        <taxon>Salinicoccus</taxon>
    </lineage>
</organism>
<keyword evidence="2 10" id="KW-0436">Ligase</keyword>
<comment type="subcellular location">
    <subcellularLocation>
        <location evidence="10 11">Cytoplasm</location>
    </subcellularLocation>
</comment>
<dbReference type="OrthoDB" id="9801978at2"/>
<feature type="domain" description="Mur ligase C-terminal" evidence="13">
    <location>
        <begin position="319"/>
        <end position="442"/>
    </location>
</feature>
<dbReference type="PANTHER" id="PTHR43024">
    <property type="entry name" value="UDP-N-ACETYLMURAMOYL-TRIPEPTIDE--D-ALANYL-D-ALANINE LIGASE"/>
    <property type="match status" value="1"/>
</dbReference>
<evidence type="ECO:0000256" key="5">
    <source>
        <dbReference type="ARBA" id="ARBA00022840"/>
    </source>
</evidence>
<proteinExistence type="inferred from homology"/>
<dbReference type="RefSeq" id="WP_046514232.1">
    <property type="nucleotide sequence ID" value="NZ_LAYZ01000002.1"/>
</dbReference>
<feature type="binding site" evidence="10">
    <location>
        <begin position="114"/>
        <end position="120"/>
    </location>
    <ligand>
        <name>ATP</name>
        <dbReference type="ChEBI" id="CHEBI:30616"/>
    </ligand>
</feature>
<dbReference type="Gene3D" id="3.40.1390.10">
    <property type="entry name" value="MurE/MurF, N-terminal domain"/>
    <property type="match status" value="1"/>
</dbReference>
<name>A0A0M2SLT2_9STAP</name>
<evidence type="ECO:0000256" key="10">
    <source>
        <dbReference type="HAMAP-Rule" id="MF_02019"/>
    </source>
</evidence>
<dbReference type="Gene3D" id="3.90.190.20">
    <property type="entry name" value="Mur ligase, C-terminal domain"/>
    <property type="match status" value="1"/>
</dbReference>
<dbReference type="Proteomes" id="UP000034287">
    <property type="component" value="Unassembled WGS sequence"/>
</dbReference>
<dbReference type="InterPro" id="IPR013221">
    <property type="entry name" value="Mur_ligase_cen"/>
</dbReference>
<evidence type="ECO:0000256" key="3">
    <source>
        <dbReference type="ARBA" id="ARBA00022618"/>
    </source>
</evidence>
<dbReference type="Pfam" id="PF08245">
    <property type="entry name" value="Mur_ligase_M"/>
    <property type="match status" value="1"/>
</dbReference>
<keyword evidence="4 10" id="KW-0547">Nucleotide-binding</keyword>
<dbReference type="GO" id="GO:0009252">
    <property type="term" value="P:peptidoglycan biosynthetic process"/>
    <property type="evidence" value="ECO:0007669"/>
    <property type="project" value="UniProtKB-UniRule"/>
</dbReference>
<dbReference type="EMBL" id="LAYZ01000002">
    <property type="protein sequence ID" value="KKK35188.1"/>
    <property type="molecule type" value="Genomic_DNA"/>
</dbReference>
<dbReference type="STRING" id="1432562.WN59_06080"/>
<dbReference type="Gene3D" id="3.40.1190.10">
    <property type="entry name" value="Mur-like, catalytic domain"/>
    <property type="match status" value="1"/>
</dbReference>
<dbReference type="InterPro" id="IPR005863">
    <property type="entry name" value="UDP-N-AcMur_synth"/>
</dbReference>
<dbReference type="GO" id="GO:0047480">
    <property type="term" value="F:UDP-N-acetylmuramoyl-tripeptide-D-alanyl-D-alanine ligase activity"/>
    <property type="evidence" value="ECO:0007669"/>
    <property type="project" value="UniProtKB-UniRule"/>
</dbReference>
<evidence type="ECO:0000256" key="2">
    <source>
        <dbReference type="ARBA" id="ARBA00022598"/>
    </source>
</evidence>
<dbReference type="HAMAP" id="MF_02019">
    <property type="entry name" value="MurF"/>
    <property type="match status" value="1"/>
</dbReference>
<evidence type="ECO:0000259" key="12">
    <source>
        <dbReference type="Pfam" id="PF01225"/>
    </source>
</evidence>
<dbReference type="UniPathway" id="UPA00219"/>
<dbReference type="SUPFAM" id="SSF53623">
    <property type="entry name" value="MurD-like peptide ligases, catalytic domain"/>
    <property type="match status" value="1"/>
</dbReference>
<evidence type="ECO:0000259" key="13">
    <source>
        <dbReference type="Pfam" id="PF02875"/>
    </source>
</evidence>
<evidence type="ECO:0000313" key="15">
    <source>
        <dbReference type="EMBL" id="KKK35188.1"/>
    </source>
</evidence>
<dbReference type="InterPro" id="IPR000713">
    <property type="entry name" value="Mur_ligase_N"/>
</dbReference>
<evidence type="ECO:0000256" key="9">
    <source>
        <dbReference type="ARBA" id="ARBA00023316"/>
    </source>
</evidence>
<gene>
    <name evidence="10" type="primary">murF</name>
    <name evidence="15" type="ORF">WN59_06080</name>
</gene>
<evidence type="ECO:0000256" key="11">
    <source>
        <dbReference type="RuleBase" id="RU004136"/>
    </source>
</evidence>
<dbReference type="InterPro" id="IPR051046">
    <property type="entry name" value="MurCDEF_CellWall_CoF430Synth"/>
</dbReference>
<dbReference type="GO" id="GO:0071555">
    <property type="term" value="P:cell wall organization"/>
    <property type="evidence" value="ECO:0007669"/>
    <property type="project" value="UniProtKB-KW"/>
</dbReference>
<evidence type="ECO:0000256" key="6">
    <source>
        <dbReference type="ARBA" id="ARBA00022960"/>
    </source>
</evidence>
<keyword evidence="3 10" id="KW-0132">Cell division</keyword>
<evidence type="ECO:0000256" key="4">
    <source>
        <dbReference type="ARBA" id="ARBA00022741"/>
    </source>
</evidence>
<feature type="domain" description="Mur ligase central" evidence="14">
    <location>
        <begin position="112"/>
        <end position="297"/>
    </location>
</feature>
<keyword evidence="5 10" id="KW-0067">ATP-binding</keyword>
<keyword evidence="16" id="KW-1185">Reference proteome</keyword>
<dbReference type="GO" id="GO:0008766">
    <property type="term" value="F:UDP-N-acetylmuramoylalanyl-D-glutamyl-2,6-diaminopimelate-D-alanyl-D-alanine ligase activity"/>
    <property type="evidence" value="ECO:0007669"/>
    <property type="project" value="RHEA"/>
</dbReference>
<comment type="caution">
    <text evidence="15">The sequence shown here is derived from an EMBL/GenBank/DDBJ whole genome shotgun (WGS) entry which is preliminary data.</text>
</comment>
<dbReference type="GO" id="GO:0005737">
    <property type="term" value="C:cytoplasm"/>
    <property type="evidence" value="ECO:0007669"/>
    <property type="project" value="UniProtKB-SubCell"/>
</dbReference>
<sequence length="454" mass="49364">MIEVTIGQIAEFCNGKPNKAAEAIKNEKVKGVSIDTRTIEKGNLFIPFLGENADGHRFIDDAFEKGASISLTEHEIDEGDPRPLIRVEDGLDALQTIAREHLHIVGPKVIAITGSNGKTTTKDMLECLLAPHYRVQKTIGNYNNEIGLPLTILQLDADTEISILEMGMDAEGDIDFLSKMTAPDVAVITNVGESHIEKLGSRENIAAAKYEIVNGLKRSGTFIYSRDYPLLEQIVDREADYRIRTAGMDRANDVQISHVEQTDDGTHFNVPGIDEAVEIPQLGAHNASNATLALLAAEALGLGMAEVKGHFKSLQVTDMRMQRVEHSTGTLFINDAYNASPSSMKSAIDTVGNMGHGFKILVLADILELGTYRKELHESIGGHINASSHEFDLILTYGDDARMIHDTVVGTKKAHFDSLETLAGALEGHLGPDTVILLKGSRGMAVERVIDHLG</sequence>
<dbReference type="EC" id="6.3.2.10" evidence="10 11"/>
<evidence type="ECO:0000256" key="1">
    <source>
        <dbReference type="ARBA" id="ARBA00022490"/>
    </source>
</evidence>
<reference evidence="15 16" key="1">
    <citation type="submission" date="2015-04" db="EMBL/GenBank/DDBJ databases">
        <title>Taxonomic description and genome sequence of Salinicoccus sediminis sp. nov., a novel hyper halotolerant bacterium isolated from marine sediment.</title>
        <authorList>
            <person name="Mathan Kumar R."/>
            <person name="Kaur G."/>
            <person name="Kumar N."/>
            <person name="Kumar A."/>
            <person name="Singh N.K."/>
            <person name="Kaur N."/>
            <person name="Mayilraj S."/>
        </authorList>
    </citation>
    <scope>NUCLEOTIDE SEQUENCE [LARGE SCALE GENOMIC DNA]</scope>
    <source>
        <strain evidence="15 16">SV-16</strain>
    </source>
</reference>
<comment type="similarity">
    <text evidence="10">Belongs to the MurCDEF family. MurF subfamily.</text>
</comment>
<evidence type="ECO:0000256" key="7">
    <source>
        <dbReference type="ARBA" id="ARBA00022984"/>
    </source>
</evidence>
<dbReference type="GO" id="GO:0008360">
    <property type="term" value="P:regulation of cell shape"/>
    <property type="evidence" value="ECO:0007669"/>
    <property type="project" value="UniProtKB-KW"/>
</dbReference>
<dbReference type="Pfam" id="PF02875">
    <property type="entry name" value="Mur_ligase_C"/>
    <property type="match status" value="1"/>
</dbReference>
<dbReference type="PATRIC" id="fig|1432562.3.peg.1213"/>
<dbReference type="InterPro" id="IPR035911">
    <property type="entry name" value="MurE/MurF_N"/>
</dbReference>
<feature type="domain" description="Mur ligase N-terminal catalytic" evidence="12">
    <location>
        <begin position="28"/>
        <end position="100"/>
    </location>
</feature>
<dbReference type="NCBIfam" id="TIGR01143">
    <property type="entry name" value="murF"/>
    <property type="match status" value="1"/>
</dbReference>
<keyword evidence="1 10" id="KW-0963">Cytoplasm</keyword>
<keyword evidence="6 10" id="KW-0133">Cell shape</keyword>
<comment type="pathway">
    <text evidence="10 11">Cell wall biogenesis; peptidoglycan biosynthesis.</text>
</comment>
<dbReference type="SUPFAM" id="SSF53244">
    <property type="entry name" value="MurD-like peptide ligases, peptide-binding domain"/>
    <property type="match status" value="1"/>
</dbReference>
<evidence type="ECO:0000256" key="8">
    <source>
        <dbReference type="ARBA" id="ARBA00023306"/>
    </source>
</evidence>
<keyword evidence="9 10" id="KW-0961">Cell wall biogenesis/degradation</keyword>
<comment type="function">
    <text evidence="10 11">Involved in cell wall formation. Catalyzes the final step in the synthesis of UDP-N-acetylmuramoyl-pentapeptide, the precursor of murein.</text>
</comment>
<keyword evidence="8 10" id="KW-0131">Cell cycle</keyword>